<evidence type="ECO:0000313" key="1">
    <source>
        <dbReference type="EMBL" id="PCS21313.1"/>
    </source>
</evidence>
<proteinExistence type="predicted"/>
<gene>
    <name evidence="1" type="ORF">BTN49_3203</name>
</gene>
<protein>
    <recommendedName>
        <fullName evidence="3">Mobile element protein</fullName>
    </recommendedName>
</protein>
<dbReference type="Proteomes" id="UP000219020">
    <property type="component" value="Unassembled WGS sequence"/>
</dbReference>
<comment type="caution">
    <text evidence="1">The sequence shown here is derived from an EMBL/GenBank/DDBJ whole genome shotgun (WGS) entry which is preliminary data.</text>
</comment>
<dbReference type="EMBL" id="NBYY01000036">
    <property type="protein sequence ID" value="PCS21313.1"/>
    <property type="molecule type" value="Genomic_DNA"/>
</dbReference>
<dbReference type="AlphaFoldDB" id="A0A2A5SZG6"/>
<keyword evidence="2" id="KW-1185">Reference proteome</keyword>
<evidence type="ECO:0008006" key="3">
    <source>
        <dbReference type="Google" id="ProtNLM"/>
    </source>
</evidence>
<organism evidence="1 2">
    <name type="scientific">Candidatus Enterovibrio escicola</name>
    <dbReference type="NCBI Taxonomy" id="1927127"/>
    <lineage>
        <taxon>Bacteria</taxon>
        <taxon>Pseudomonadati</taxon>
        <taxon>Pseudomonadota</taxon>
        <taxon>Gammaproteobacteria</taxon>
        <taxon>Vibrionales</taxon>
        <taxon>Vibrionaceae</taxon>
        <taxon>Enterovibrio</taxon>
    </lineage>
</organism>
<evidence type="ECO:0000313" key="2">
    <source>
        <dbReference type="Proteomes" id="UP000219020"/>
    </source>
</evidence>
<name>A0A2A5SZG6_9GAMM</name>
<accession>A0A2A5SZG6</accession>
<sequence>MLYKKHVHAITTDNGQKFAYHGKIAKDLDVKIDFAYPYFSC</sequence>
<reference evidence="2" key="1">
    <citation type="submission" date="2017-04" db="EMBL/GenBank/DDBJ databases">
        <title>Genome evolution of the luminous symbionts of deep sea anglerfish.</title>
        <authorList>
            <person name="Hendry T.A."/>
        </authorList>
    </citation>
    <scope>NUCLEOTIDE SEQUENCE [LARGE SCALE GENOMIC DNA]</scope>
</reference>